<accession>A0AAP5M8P5</accession>
<evidence type="ECO:0000313" key="5">
    <source>
        <dbReference type="EMBL" id="MDR9896450.1"/>
    </source>
</evidence>
<dbReference type="InterPro" id="IPR050465">
    <property type="entry name" value="UPF0194_transport"/>
</dbReference>
<gene>
    <name evidence="5" type="ORF">G7B40_018060</name>
</gene>
<dbReference type="EMBL" id="JAALHA020000008">
    <property type="protein sequence ID" value="MDR9896450.1"/>
    <property type="molecule type" value="Genomic_DNA"/>
</dbReference>
<dbReference type="AlphaFoldDB" id="A0AAP5M8P5"/>
<sequence length="388" mass="42150">MSVKVLFKPTNRWLIGLVLAAGVISTGIVLYNISQFKKVSEPAKLTPVVKRITALGRLEPESEVIRLSAPLDLDGDRVAQILVKEGEQVKAGQVIAILNSKANLQDALQQAQKQLSVAEAKLAQVKAGAKTGEIQAQESTIRRLQAQIAGEIAVQNAAIARWQSEVRNTRAEYNRFQQLYEQGAISTSTIDNKRLAAETAQAQLNQSKETQNKTVETLKAELSEAKANLNKIAEVRPVDIQAAKREVENATASVKKAETALKQADIRSPMAGQILKIHARTGEKIGDAGIADLAETKQMVAVAEVYQTDIGKVKLGHKAVITGQAFDGELQGVVYHIGLQVNRQNVFSNQPGENLDRRVVEVKIRLNPEASKKVAGLTNLQVQTAIEL</sequence>
<feature type="coiled-coil region" evidence="3">
    <location>
        <begin position="94"/>
        <end position="128"/>
    </location>
</feature>
<comment type="subcellular location">
    <subcellularLocation>
        <location evidence="1">Cell envelope</location>
    </subcellularLocation>
</comment>
<organism evidence="5 6">
    <name type="scientific">Aetokthonos hydrillicola Thurmond2011</name>
    <dbReference type="NCBI Taxonomy" id="2712845"/>
    <lineage>
        <taxon>Bacteria</taxon>
        <taxon>Bacillati</taxon>
        <taxon>Cyanobacteriota</taxon>
        <taxon>Cyanophyceae</taxon>
        <taxon>Nostocales</taxon>
        <taxon>Hapalosiphonaceae</taxon>
        <taxon>Aetokthonos</taxon>
    </lineage>
</organism>
<evidence type="ECO:0000313" key="6">
    <source>
        <dbReference type="Proteomes" id="UP000667802"/>
    </source>
</evidence>
<keyword evidence="4" id="KW-1133">Transmembrane helix</keyword>
<evidence type="ECO:0000256" key="1">
    <source>
        <dbReference type="ARBA" id="ARBA00004196"/>
    </source>
</evidence>
<dbReference type="Gene3D" id="2.40.50.100">
    <property type="match status" value="1"/>
</dbReference>
<keyword evidence="4" id="KW-0472">Membrane</keyword>
<keyword evidence="4" id="KW-0812">Transmembrane</keyword>
<dbReference type="Gene3D" id="1.10.287.470">
    <property type="entry name" value="Helix hairpin bin"/>
    <property type="match status" value="1"/>
</dbReference>
<proteinExistence type="predicted"/>
<feature type="transmembrane region" description="Helical" evidence="4">
    <location>
        <begin position="12"/>
        <end position="33"/>
    </location>
</feature>
<evidence type="ECO:0000256" key="2">
    <source>
        <dbReference type="ARBA" id="ARBA00023054"/>
    </source>
</evidence>
<dbReference type="SUPFAM" id="SSF111369">
    <property type="entry name" value="HlyD-like secretion proteins"/>
    <property type="match status" value="1"/>
</dbReference>
<evidence type="ECO:0000256" key="4">
    <source>
        <dbReference type="SAM" id="Phobius"/>
    </source>
</evidence>
<comment type="caution">
    <text evidence="5">The sequence shown here is derived from an EMBL/GenBank/DDBJ whole genome shotgun (WGS) entry which is preliminary data.</text>
</comment>
<name>A0AAP5M8P5_9CYAN</name>
<dbReference type="PRINTS" id="PR01490">
    <property type="entry name" value="RTXTOXIND"/>
</dbReference>
<dbReference type="RefSeq" id="WP_208340365.1">
    <property type="nucleotide sequence ID" value="NZ_CAWQFN010000651.1"/>
</dbReference>
<keyword evidence="2 3" id="KW-0175">Coiled coil</keyword>
<keyword evidence="6" id="KW-1185">Reference proteome</keyword>
<evidence type="ECO:0000256" key="3">
    <source>
        <dbReference type="SAM" id="Coils"/>
    </source>
</evidence>
<dbReference type="PANTHER" id="PTHR32347">
    <property type="entry name" value="EFFLUX SYSTEM COMPONENT YKNX-RELATED"/>
    <property type="match status" value="1"/>
</dbReference>
<reference evidence="6" key="1">
    <citation type="journal article" date="2021" name="Science">
        <title>Hunting the eagle killer: A cyanobacterial neurotoxin causes vacuolar myelinopathy.</title>
        <authorList>
            <person name="Breinlinger S."/>
            <person name="Phillips T.J."/>
            <person name="Haram B.N."/>
            <person name="Mares J."/>
            <person name="Martinez Yerena J.A."/>
            <person name="Hrouzek P."/>
            <person name="Sobotka R."/>
            <person name="Henderson W.M."/>
            <person name="Schmieder P."/>
            <person name="Williams S.M."/>
            <person name="Lauderdale J.D."/>
            <person name="Wilde H.D."/>
            <person name="Gerrin W."/>
            <person name="Kust A."/>
            <person name="Washington J.W."/>
            <person name="Wagner C."/>
            <person name="Geier B."/>
            <person name="Liebeke M."/>
            <person name="Enke H."/>
            <person name="Niedermeyer T.H.J."/>
            <person name="Wilde S.B."/>
        </authorList>
    </citation>
    <scope>NUCLEOTIDE SEQUENCE [LARGE SCALE GENOMIC DNA]</scope>
    <source>
        <strain evidence="6">Thurmond2011</strain>
    </source>
</reference>
<dbReference type="NCBIfam" id="TIGR02971">
    <property type="entry name" value="heterocyst_DevB"/>
    <property type="match status" value="1"/>
</dbReference>
<dbReference type="PANTHER" id="PTHR32347:SF27">
    <property type="entry name" value="RND EFFLUX PUMP MEMBRANE FUSION PROTEIN BARREL-SANDWICH DOMAIN-CONTAINING PROTEIN"/>
    <property type="match status" value="1"/>
</dbReference>
<dbReference type="Gene3D" id="2.40.30.170">
    <property type="match status" value="1"/>
</dbReference>
<dbReference type="InterPro" id="IPR014315">
    <property type="entry name" value="ABC_heterocyst_DevB"/>
</dbReference>
<feature type="coiled-coil region" evidence="3">
    <location>
        <begin position="159"/>
        <end position="267"/>
    </location>
</feature>
<dbReference type="Proteomes" id="UP000667802">
    <property type="component" value="Unassembled WGS sequence"/>
</dbReference>
<protein>
    <submittedName>
        <fullName evidence="5">ABC exporter membrane fusion protein</fullName>
    </submittedName>
</protein>
<dbReference type="GO" id="GO:0030313">
    <property type="term" value="C:cell envelope"/>
    <property type="evidence" value="ECO:0007669"/>
    <property type="project" value="UniProtKB-SubCell"/>
</dbReference>